<dbReference type="AlphaFoldDB" id="A0AA36HLU9"/>
<proteinExistence type="predicted"/>
<reference evidence="2" key="1">
    <citation type="submission" date="2023-08" db="EMBL/GenBank/DDBJ databases">
        <authorList>
            <person name="Chen Y."/>
            <person name="Shah S."/>
            <person name="Dougan E. K."/>
            <person name="Thang M."/>
            <person name="Chan C."/>
        </authorList>
    </citation>
    <scope>NUCLEOTIDE SEQUENCE</scope>
</reference>
<dbReference type="EMBL" id="CAUJNA010000085">
    <property type="protein sequence ID" value="CAJ1371539.1"/>
    <property type="molecule type" value="Genomic_DNA"/>
</dbReference>
<organism evidence="2 3">
    <name type="scientific">Effrenium voratum</name>
    <dbReference type="NCBI Taxonomy" id="2562239"/>
    <lineage>
        <taxon>Eukaryota</taxon>
        <taxon>Sar</taxon>
        <taxon>Alveolata</taxon>
        <taxon>Dinophyceae</taxon>
        <taxon>Suessiales</taxon>
        <taxon>Symbiodiniaceae</taxon>
        <taxon>Effrenium</taxon>
    </lineage>
</organism>
<comment type="caution">
    <text evidence="2">The sequence shown here is derived from an EMBL/GenBank/DDBJ whole genome shotgun (WGS) entry which is preliminary data.</text>
</comment>
<protein>
    <submittedName>
        <fullName evidence="2">Uncharacterized protein</fullName>
    </submittedName>
</protein>
<feature type="region of interest" description="Disordered" evidence="1">
    <location>
        <begin position="126"/>
        <end position="192"/>
    </location>
</feature>
<name>A0AA36HLU9_9DINO</name>
<sequence length="927" mass="101485">MVVTVQGVDVIFDEDDGLYTYINEQSMDVSRTTLINDPDTTISADQNDRVHQAALRQISRPGDNAVRLSGARGQNDLASHHGQVDLSVAHGNDDVEMEDEGDDDDDYALNPQPFARLFQRMGLSNPKKRAAGNANNGSGPTSVPVKRAKADQGDGGRQPASSAPARNKAGKTKTAKPPDAPANSDGDKKDEAMTHDDNLLIDSYEGQFSKLKLFNNVGSDDASFGVWAKARMTSLSDLKGGIQAKRKSLARRKGDLSHLKSCLDSLISRITTLSDFVKQLVSGTTEGRSVYETLVKLVDEEDLEPPPAMWQRCLRAYAFEDLKLAQWQSFFGETQRLCFHHLGEADGRAYLVLLSSQLLQRLVKGHNGTKITVESLGFVKGFVDALHEHLDTITGTDDMRNPPPAAFRDEDAITAVQTMLDFTAPPGRVLDACKMFIKSSEYNDHWAIQAFNLDKGRKIVEAARENAKKREAQSTVLESIAAASASLHATYLTHEAGEEGWDFHVLTAECGHTIVKAHKAASGPGMKAVKGADKDLLLKLQADVQTATRSACVAFVSQALVPFLQDCDRALRNRSAIPDAANLLTQASCVRQLQNVAHTKLVDGLLKFTDFFANFRVSLEKAETLAAEASQSELTAWQHQSAELLAKTATPASPIKELLRAVFEDLSEPISRTLQGRVDSEASDHVEKCISFLNKSMTNVELSDDDMICFVGHVEQLLRMSSVLCSRGDAIRAGVCVVEATVRCNRYIGGFQPDALSLGVDKLSDQTSKAIKSIKNLDKKTTQADLLGLLTSIKFNEGSLNFTPFSFASQVNDTLLKLELKADDIVKAINRGLAEQFSRHEDVDTSIPDDISGISEVQDAGKLKSFIQKTFQLQRTKDMADHACDLEALLDQVRDLSKKTGVACSDLCEFSKIESKWRSCLCWMQLA</sequence>
<evidence type="ECO:0000313" key="3">
    <source>
        <dbReference type="Proteomes" id="UP001178507"/>
    </source>
</evidence>
<keyword evidence="3" id="KW-1185">Reference proteome</keyword>
<evidence type="ECO:0000256" key="1">
    <source>
        <dbReference type="SAM" id="MobiDB-lite"/>
    </source>
</evidence>
<gene>
    <name evidence="2" type="ORF">EVOR1521_LOCUS1835</name>
</gene>
<evidence type="ECO:0000313" key="2">
    <source>
        <dbReference type="EMBL" id="CAJ1371539.1"/>
    </source>
</evidence>
<dbReference type="Proteomes" id="UP001178507">
    <property type="component" value="Unassembled WGS sequence"/>
</dbReference>
<accession>A0AA36HLU9</accession>